<accession>A0A3E1B6P6</accession>
<organism evidence="1 2">
    <name type="scientific">Rhizobium leguminosarum bv. trifolii</name>
    <dbReference type="NCBI Taxonomy" id="386"/>
    <lineage>
        <taxon>Bacteria</taxon>
        <taxon>Pseudomonadati</taxon>
        <taxon>Pseudomonadota</taxon>
        <taxon>Alphaproteobacteria</taxon>
        <taxon>Hyphomicrobiales</taxon>
        <taxon>Rhizobiaceae</taxon>
        <taxon>Rhizobium/Agrobacterium group</taxon>
        <taxon>Rhizobium</taxon>
    </lineage>
</organism>
<dbReference type="Proteomes" id="UP000256748">
    <property type="component" value="Unassembled WGS sequence"/>
</dbReference>
<reference evidence="1 2" key="1">
    <citation type="submission" date="2017-03" db="EMBL/GenBank/DDBJ databases">
        <title>Genome analysis of Rhizobial strains effectives or ineffectives for nitrogen fixation isolated from bean seeds.</title>
        <authorList>
            <person name="Peralta H."/>
            <person name="Aguilar-Vera A."/>
            <person name="Mora Y."/>
            <person name="Vargas-Lagunas C."/>
            <person name="Girard L."/>
            <person name="Mora J."/>
        </authorList>
    </citation>
    <scope>NUCLEOTIDE SEQUENCE [LARGE SCALE GENOMIC DNA]</scope>
    <source>
        <strain evidence="1 2">CCGM5</strain>
    </source>
</reference>
<dbReference type="EMBL" id="NAOO01000033">
    <property type="protein sequence ID" value="RFB86608.1"/>
    <property type="molecule type" value="Genomic_DNA"/>
</dbReference>
<evidence type="ECO:0000313" key="1">
    <source>
        <dbReference type="EMBL" id="RFB86608.1"/>
    </source>
</evidence>
<proteinExistence type="predicted"/>
<dbReference type="AlphaFoldDB" id="A0A3E1B6P6"/>
<protein>
    <submittedName>
        <fullName evidence="1">Phosphomethylpyrimidine synthase ThiC</fullName>
    </submittedName>
</protein>
<sequence length="91" mass="10058">MPMRGISVHPTAGEPPFVVYDYSHPDTARSYRDETLPKEAHKVAHFCSMRISHNIRAEAQKEGLDAMAAKYRQGGDLYMSVVEAAKIPIGG</sequence>
<evidence type="ECO:0000313" key="2">
    <source>
        <dbReference type="Proteomes" id="UP000256748"/>
    </source>
</evidence>
<gene>
    <name evidence="1" type="ORF">B5K10_23710</name>
</gene>
<comment type="caution">
    <text evidence="1">The sequence shown here is derived from an EMBL/GenBank/DDBJ whole genome shotgun (WGS) entry which is preliminary data.</text>
</comment>
<name>A0A3E1B6P6_RHILT</name>